<keyword evidence="4 9" id="KW-0812">Transmembrane</keyword>
<dbReference type="NCBIfam" id="TIGR00879">
    <property type="entry name" value="SP"/>
    <property type="match status" value="1"/>
</dbReference>
<dbReference type="GO" id="GO:0005353">
    <property type="term" value="F:fructose transmembrane transporter activity"/>
    <property type="evidence" value="ECO:0007669"/>
    <property type="project" value="UniProtKB-ARBA"/>
</dbReference>
<dbReference type="AlphaFoldDB" id="A0ABD6EH79"/>
<keyword evidence="12" id="KW-1185">Reference proteome</keyword>
<evidence type="ECO:0000256" key="9">
    <source>
        <dbReference type="SAM" id="Phobius"/>
    </source>
</evidence>
<evidence type="ECO:0000256" key="7">
    <source>
        <dbReference type="RuleBase" id="RU003346"/>
    </source>
</evidence>
<organism evidence="11 12">
    <name type="scientific">Gnathostoma spinigerum</name>
    <dbReference type="NCBI Taxonomy" id="75299"/>
    <lineage>
        <taxon>Eukaryota</taxon>
        <taxon>Metazoa</taxon>
        <taxon>Ecdysozoa</taxon>
        <taxon>Nematoda</taxon>
        <taxon>Chromadorea</taxon>
        <taxon>Rhabditida</taxon>
        <taxon>Spirurina</taxon>
        <taxon>Gnathostomatomorpha</taxon>
        <taxon>Gnathostomatoidea</taxon>
        <taxon>Gnathostomatidae</taxon>
        <taxon>Gnathostoma</taxon>
    </lineage>
</organism>
<keyword evidence="3" id="KW-1003">Cell membrane</keyword>
<feature type="transmembrane region" description="Helical" evidence="9">
    <location>
        <begin position="207"/>
        <end position="225"/>
    </location>
</feature>
<keyword evidence="5 9" id="KW-1133">Transmembrane helix</keyword>
<feature type="domain" description="Major facilitator superfamily (MFS) profile" evidence="10">
    <location>
        <begin position="65"/>
        <end position="512"/>
    </location>
</feature>
<evidence type="ECO:0000313" key="11">
    <source>
        <dbReference type="EMBL" id="MFH4978582.1"/>
    </source>
</evidence>
<comment type="subcellular location">
    <subcellularLocation>
        <location evidence="1">Cell membrane</location>
        <topology evidence="1">Multi-pass membrane protein</topology>
    </subcellularLocation>
</comment>
<comment type="caution">
    <text evidence="11">The sequence shown here is derived from an EMBL/GenBank/DDBJ whole genome shotgun (WGS) entry which is preliminary data.</text>
</comment>
<comment type="similarity">
    <text evidence="7">Belongs to the major facilitator superfamily. Sugar transporter (TC 2.A.1.1) family.</text>
</comment>
<feature type="transmembrane region" description="Helical" evidence="9">
    <location>
        <begin position="389"/>
        <end position="412"/>
    </location>
</feature>
<feature type="transmembrane region" description="Helical" evidence="9">
    <location>
        <begin position="358"/>
        <end position="380"/>
    </location>
</feature>
<evidence type="ECO:0000256" key="1">
    <source>
        <dbReference type="ARBA" id="ARBA00004651"/>
    </source>
</evidence>
<gene>
    <name evidence="11" type="ORF">AB6A40_005291</name>
</gene>
<keyword evidence="6 9" id="KW-0472">Membrane</keyword>
<dbReference type="InterPro" id="IPR003663">
    <property type="entry name" value="Sugar/inositol_transpt"/>
</dbReference>
<dbReference type="PANTHER" id="PTHR23503">
    <property type="entry name" value="SOLUTE CARRIER FAMILY 2"/>
    <property type="match status" value="1"/>
</dbReference>
<feature type="transmembrane region" description="Helical" evidence="9">
    <location>
        <begin position="170"/>
        <end position="195"/>
    </location>
</feature>
<evidence type="ECO:0000313" key="12">
    <source>
        <dbReference type="Proteomes" id="UP001608902"/>
    </source>
</evidence>
<evidence type="ECO:0000256" key="4">
    <source>
        <dbReference type="ARBA" id="ARBA00022692"/>
    </source>
</evidence>
<dbReference type="InterPro" id="IPR045263">
    <property type="entry name" value="GLUT"/>
</dbReference>
<dbReference type="PRINTS" id="PR00171">
    <property type="entry name" value="SUGRTRNSPORT"/>
</dbReference>
<sequence>MSKSGDIGKQLQSGQGTHPGSPTKSPDTPEKQKLIQHDEAARALGSKIDQNDLKGGLTGTLIFSIFAAVIGGAFQFGYHIGCVNAPAGVIRQWYVESHKFTFGEHISISRIEEFHWPITVGIFAVGGMIGGLASGWMADRFGRKGGMLLTNIPVIISAILMAMTRYSGCYILMIVGRLLIGISAGLYSGLVPMYLTEISPINLRGAIGSVNQLGVTVAILVSQIVGLPQLLTTEERWPIIFGLTLLWSAIQLCTLPMCPESPKYNLIVKNRVIQAEKDLKKLRGKENVEAEMEQMKQEAAVVAETPKVSIPALFKGDLLWPMFIAIMMMLAQQLSGINAAMFYSSDIFRNAGLKGNDAAYATIGVGAVNVAMTVVSIFLVEHPKLGRRILLLIGMAGMLVSSVILVILIGLVNDSHVQGASYPAMISVFLFVIFFATGPGAIPWFFVSELFSSGARGGANSVAAMVNWSANVLVSVCFPILTKIMRQYVFLIFSCCLAFFIFFTIIYVPETKGRTVEEINAGFKKGKAVRQQK</sequence>
<feature type="region of interest" description="Disordered" evidence="8">
    <location>
        <begin position="1"/>
        <end position="32"/>
    </location>
</feature>
<dbReference type="Pfam" id="PF00083">
    <property type="entry name" value="Sugar_tr"/>
    <property type="match status" value="1"/>
</dbReference>
<dbReference type="PANTHER" id="PTHR23503:SF8">
    <property type="entry name" value="FACILITATED GLUCOSE TRANSPORTER PROTEIN 1"/>
    <property type="match status" value="1"/>
</dbReference>
<feature type="transmembrane region" description="Helical" evidence="9">
    <location>
        <begin position="424"/>
        <end position="447"/>
    </location>
</feature>
<proteinExistence type="inferred from homology"/>
<feature type="transmembrane region" description="Helical" evidence="9">
    <location>
        <begin position="114"/>
        <end position="133"/>
    </location>
</feature>
<dbReference type="PROSITE" id="PS00217">
    <property type="entry name" value="SUGAR_TRANSPORT_2"/>
    <property type="match status" value="1"/>
</dbReference>
<feature type="transmembrane region" description="Helical" evidence="9">
    <location>
        <begin position="459"/>
        <end position="482"/>
    </location>
</feature>
<dbReference type="InterPro" id="IPR036259">
    <property type="entry name" value="MFS_trans_sf"/>
</dbReference>
<feature type="transmembrane region" description="Helical" evidence="9">
    <location>
        <begin position="57"/>
        <end position="78"/>
    </location>
</feature>
<evidence type="ECO:0000256" key="6">
    <source>
        <dbReference type="ARBA" id="ARBA00023136"/>
    </source>
</evidence>
<protein>
    <recommendedName>
        <fullName evidence="10">Major facilitator superfamily (MFS) profile domain-containing protein</fullName>
    </recommendedName>
</protein>
<dbReference type="InterPro" id="IPR005828">
    <property type="entry name" value="MFS_sugar_transport-like"/>
</dbReference>
<dbReference type="PROSITE" id="PS50850">
    <property type="entry name" value="MFS"/>
    <property type="match status" value="1"/>
</dbReference>
<evidence type="ECO:0000259" key="10">
    <source>
        <dbReference type="PROSITE" id="PS50850"/>
    </source>
</evidence>
<evidence type="ECO:0000256" key="5">
    <source>
        <dbReference type="ARBA" id="ARBA00022989"/>
    </source>
</evidence>
<feature type="transmembrane region" description="Helical" evidence="9">
    <location>
        <begin position="318"/>
        <end position="343"/>
    </location>
</feature>
<reference evidence="11 12" key="1">
    <citation type="submission" date="2024-08" db="EMBL/GenBank/DDBJ databases">
        <title>Gnathostoma spinigerum genome.</title>
        <authorList>
            <person name="Gonzalez-Bertolin B."/>
            <person name="Monzon S."/>
            <person name="Zaballos A."/>
            <person name="Jimenez P."/>
            <person name="Dekumyoy P."/>
            <person name="Varona S."/>
            <person name="Cuesta I."/>
            <person name="Sumanam S."/>
            <person name="Adisakwattana P."/>
            <person name="Gasser R.B."/>
            <person name="Hernandez-Gonzalez A."/>
            <person name="Young N.D."/>
            <person name="Perteguer M.J."/>
        </authorList>
    </citation>
    <scope>NUCLEOTIDE SEQUENCE [LARGE SCALE GENOMIC DNA]</scope>
    <source>
        <strain evidence="11">AL3</strain>
        <tissue evidence="11">Liver</tissue>
    </source>
</reference>
<dbReference type="Proteomes" id="UP001608902">
    <property type="component" value="Unassembled WGS sequence"/>
</dbReference>
<feature type="compositionally biased region" description="Polar residues" evidence="8">
    <location>
        <begin position="10"/>
        <end position="26"/>
    </location>
</feature>
<accession>A0ABD6EH79</accession>
<dbReference type="SUPFAM" id="SSF103473">
    <property type="entry name" value="MFS general substrate transporter"/>
    <property type="match status" value="1"/>
</dbReference>
<evidence type="ECO:0000256" key="8">
    <source>
        <dbReference type="SAM" id="MobiDB-lite"/>
    </source>
</evidence>
<dbReference type="EMBL" id="JBGFUD010003314">
    <property type="protein sequence ID" value="MFH4978582.1"/>
    <property type="molecule type" value="Genomic_DNA"/>
</dbReference>
<evidence type="ECO:0000256" key="3">
    <source>
        <dbReference type="ARBA" id="ARBA00022475"/>
    </source>
</evidence>
<dbReference type="Gene3D" id="1.20.1250.20">
    <property type="entry name" value="MFS general substrate transporter like domains"/>
    <property type="match status" value="1"/>
</dbReference>
<dbReference type="InterPro" id="IPR020846">
    <property type="entry name" value="MFS_dom"/>
</dbReference>
<feature type="transmembrane region" description="Helical" evidence="9">
    <location>
        <begin position="488"/>
        <end position="508"/>
    </location>
</feature>
<evidence type="ECO:0000256" key="2">
    <source>
        <dbReference type="ARBA" id="ARBA00022448"/>
    </source>
</evidence>
<dbReference type="GO" id="GO:0005886">
    <property type="term" value="C:plasma membrane"/>
    <property type="evidence" value="ECO:0007669"/>
    <property type="project" value="UniProtKB-SubCell"/>
</dbReference>
<name>A0ABD6EH79_9BILA</name>
<dbReference type="InterPro" id="IPR005829">
    <property type="entry name" value="Sugar_transporter_CS"/>
</dbReference>
<keyword evidence="2 7" id="KW-0813">Transport</keyword>
<feature type="transmembrane region" description="Helical" evidence="9">
    <location>
        <begin position="145"/>
        <end position="164"/>
    </location>
</feature>
<dbReference type="GO" id="GO:1990539">
    <property type="term" value="P:fructose import across plasma membrane"/>
    <property type="evidence" value="ECO:0007669"/>
    <property type="project" value="UniProtKB-ARBA"/>
</dbReference>
<dbReference type="FunFam" id="1.20.1250.20:FF:001511">
    <property type="entry name" value="Solute carrier family 2, facilitated glucose transporter member 5"/>
    <property type="match status" value="1"/>
</dbReference>
<dbReference type="PROSITE" id="PS00216">
    <property type="entry name" value="SUGAR_TRANSPORT_1"/>
    <property type="match status" value="1"/>
</dbReference>